<dbReference type="Proteomes" id="UP001595387">
    <property type="component" value="Unassembled WGS sequence"/>
</dbReference>
<evidence type="ECO:0000313" key="8">
    <source>
        <dbReference type="Proteomes" id="UP001595387"/>
    </source>
</evidence>
<evidence type="ECO:0000259" key="6">
    <source>
        <dbReference type="Pfam" id="PF08546"/>
    </source>
</evidence>
<evidence type="ECO:0000259" key="5">
    <source>
        <dbReference type="Pfam" id="PF02558"/>
    </source>
</evidence>
<dbReference type="Gene3D" id="1.10.1040.10">
    <property type="entry name" value="N-(1-d-carboxylethyl)-l-norvaline Dehydrogenase, domain 2"/>
    <property type="match status" value="1"/>
</dbReference>
<keyword evidence="4" id="KW-0566">Pantothenate biosynthesis</keyword>
<comment type="function">
    <text evidence="4">Catalyzes the NADPH-dependent reduction of ketopantoate into pantoic acid.</text>
</comment>
<dbReference type="PANTHER" id="PTHR21708:SF26">
    <property type="entry name" value="2-DEHYDROPANTOATE 2-REDUCTASE"/>
    <property type="match status" value="1"/>
</dbReference>
<keyword evidence="3 4" id="KW-0560">Oxidoreductase</keyword>
<dbReference type="InterPro" id="IPR013752">
    <property type="entry name" value="KPA_reductase"/>
</dbReference>
<dbReference type="EMBL" id="JBHRRZ010000038">
    <property type="protein sequence ID" value="MFC2949684.1"/>
    <property type="molecule type" value="Genomic_DNA"/>
</dbReference>
<name>A0ABV7AA70_9BACI</name>
<dbReference type="Pfam" id="PF02558">
    <property type="entry name" value="ApbA"/>
    <property type="match status" value="1"/>
</dbReference>
<dbReference type="InterPro" id="IPR008927">
    <property type="entry name" value="6-PGluconate_DH-like_C_sf"/>
</dbReference>
<evidence type="ECO:0000256" key="3">
    <source>
        <dbReference type="ARBA" id="ARBA00023002"/>
    </source>
</evidence>
<dbReference type="SUPFAM" id="SSF51735">
    <property type="entry name" value="NAD(P)-binding Rossmann-fold domains"/>
    <property type="match status" value="1"/>
</dbReference>
<comment type="catalytic activity">
    <reaction evidence="4">
        <text>(R)-pantoate + NADP(+) = 2-dehydropantoate + NADPH + H(+)</text>
        <dbReference type="Rhea" id="RHEA:16233"/>
        <dbReference type="ChEBI" id="CHEBI:11561"/>
        <dbReference type="ChEBI" id="CHEBI:15378"/>
        <dbReference type="ChEBI" id="CHEBI:15980"/>
        <dbReference type="ChEBI" id="CHEBI:57783"/>
        <dbReference type="ChEBI" id="CHEBI:58349"/>
        <dbReference type="EC" id="1.1.1.169"/>
    </reaction>
</comment>
<comment type="caution">
    <text evidence="7">The sequence shown here is derived from an EMBL/GenBank/DDBJ whole genome shotgun (WGS) entry which is preliminary data.</text>
</comment>
<evidence type="ECO:0000256" key="1">
    <source>
        <dbReference type="ARBA" id="ARBA00007870"/>
    </source>
</evidence>
<keyword evidence="2 4" id="KW-0521">NADP</keyword>
<dbReference type="Pfam" id="PF08546">
    <property type="entry name" value="ApbA_C"/>
    <property type="match status" value="1"/>
</dbReference>
<gene>
    <name evidence="7" type="ORF">ACFODW_15285</name>
</gene>
<dbReference type="Gene3D" id="3.40.50.720">
    <property type="entry name" value="NAD(P)-binding Rossmann-like Domain"/>
    <property type="match status" value="1"/>
</dbReference>
<dbReference type="InterPro" id="IPR051402">
    <property type="entry name" value="KPR-Related"/>
</dbReference>
<dbReference type="InterPro" id="IPR003710">
    <property type="entry name" value="ApbA"/>
</dbReference>
<dbReference type="SUPFAM" id="SSF48179">
    <property type="entry name" value="6-phosphogluconate dehydrogenase C-terminal domain-like"/>
    <property type="match status" value="1"/>
</dbReference>
<dbReference type="EC" id="1.1.1.169" evidence="4"/>
<sequence length="316" mass="34720">MMKIGVAGTGAVGSFFGGKLQQGGYDVTFLARGKTLEVLKEQGLVIKGEKEDLHINGRFTGDPMDLAEADLILFSVKSNDTVAMGRKLHSILKEDACVMTLQNGVDNEEILQEIFGPDRVLSAATYVQAFKERSGQVRQQGRVKLVMGGLAPTTAVKAEQVANLLSAAGIDTKYTGNILEKKWRKLLWNVTFNPISAAAESRIGEVLDSRELRQTAETICREALDTAAALGIEMDRERAFATIFSNAELAREHRTSMLQDRMQGKEMEVESMCGYVVKKAKELGVPVPALETIYHLLTFVNARNLRKQNAEQAPTK</sequence>
<keyword evidence="8" id="KW-1185">Reference proteome</keyword>
<comment type="similarity">
    <text evidence="1 4">Belongs to the ketopantoate reductase family.</text>
</comment>
<evidence type="ECO:0000256" key="2">
    <source>
        <dbReference type="ARBA" id="ARBA00022857"/>
    </source>
</evidence>
<dbReference type="InterPro" id="IPR013328">
    <property type="entry name" value="6PGD_dom2"/>
</dbReference>
<accession>A0ABV7AA70</accession>
<dbReference type="InterPro" id="IPR013332">
    <property type="entry name" value="KPR_N"/>
</dbReference>
<feature type="domain" description="Ketopantoate reductase C-terminal" evidence="6">
    <location>
        <begin position="177"/>
        <end position="299"/>
    </location>
</feature>
<proteinExistence type="inferred from homology"/>
<dbReference type="PANTHER" id="PTHR21708">
    <property type="entry name" value="PROBABLE 2-DEHYDROPANTOATE 2-REDUCTASE"/>
    <property type="match status" value="1"/>
</dbReference>
<evidence type="ECO:0000313" key="7">
    <source>
        <dbReference type="EMBL" id="MFC2949684.1"/>
    </source>
</evidence>
<dbReference type="InterPro" id="IPR036291">
    <property type="entry name" value="NAD(P)-bd_dom_sf"/>
</dbReference>
<evidence type="ECO:0000256" key="4">
    <source>
        <dbReference type="RuleBase" id="RU362068"/>
    </source>
</evidence>
<reference evidence="8" key="1">
    <citation type="journal article" date="2019" name="Int. J. Syst. Evol. Microbiol.">
        <title>The Global Catalogue of Microorganisms (GCM) 10K type strain sequencing project: providing services to taxonomists for standard genome sequencing and annotation.</title>
        <authorList>
            <consortium name="The Broad Institute Genomics Platform"/>
            <consortium name="The Broad Institute Genome Sequencing Center for Infectious Disease"/>
            <person name="Wu L."/>
            <person name="Ma J."/>
        </authorList>
    </citation>
    <scope>NUCLEOTIDE SEQUENCE [LARGE SCALE GENOMIC DNA]</scope>
    <source>
        <strain evidence="8">KCTC 13193</strain>
    </source>
</reference>
<protein>
    <recommendedName>
        <fullName evidence="4">2-dehydropantoate 2-reductase</fullName>
        <ecNumber evidence="4">1.1.1.169</ecNumber>
    </recommendedName>
    <alternativeName>
        <fullName evidence="4">Ketopantoate reductase</fullName>
    </alternativeName>
</protein>
<organism evidence="7 8">
    <name type="scientific">Virgibacillus sediminis</name>
    <dbReference type="NCBI Taxonomy" id="202260"/>
    <lineage>
        <taxon>Bacteria</taxon>
        <taxon>Bacillati</taxon>
        <taxon>Bacillota</taxon>
        <taxon>Bacilli</taxon>
        <taxon>Bacillales</taxon>
        <taxon>Bacillaceae</taxon>
        <taxon>Virgibacillus</taxon>
    </lineage>
</organism>
<feature type="domain" description="Ketopantoate reductase N-terminal" evidence="5">
    <location>
        <begin position="4"/>
        <end position="149"/>
    </location>
</feature>
<dbReference type="NCBIfam" id="TIGR00745">
    <property type="entry name" value="apbA_panE"/>
    <property type="match status" value="1"/>
</dbReference>
<comment type="pathway">
    <text evidence="4">Cofactor biosynthesis; (R)-pantothenate biosynthesis; (R)-pantoate from 3-methyl-2-oxobutanoate: step 2/2.</text>
</comment>